<name>A0AC35FEH9_9BILA</name>
<accession>A0AC35FEH9</accession>
<dbReference type="WBParaSite" id="PS1159_v2.g16052.t1">
    <property type="protein sequence ID" value="PS1159_v2.g16052.t1"/>
    <property type="gene ID" value="PS1159_v2.g16052"/>
</dbReference>
<sequence length="229" mass="28262">MWDHFGANNFSRSHEDFCQEQYRFYYRYCDDMENSVRRKRKVLQLNHSYLQQGYDVEFLLTFPNSYLDEVFEKFNMKSDIPVSKDVIKKYQKMKSLYEKIISVETNDEKWFEALTEVNDDEFVEDNIENRLGEDLTNKNLWKIYIDFLRTRNIDKLLHTYSKYCRFWLDDSEMKEEYQKAAEKYGPIKVPWKNSFEFEIYDSQYYLKIMHQNFSHPIVRKLFKHKRGEF</sequence>
<organism evidence="1 2">
    <name type="scientific">Panagrolaimus sp. PS1159</name>
    <dbReference type="NCBI Taxonomy" id="55785"/>
    <lineage>
        <taxon>Eukaryota</taxon>
        <taxon>Metazoa</taxon>
        <taxon>Ecdysozoa</taxon>
        <taxon>Nematoda</taxon>
        <taxon>Chromadorea</taxon>
        <taxon>Rhabditida</taxon>
        <taxon>Tylenchina</taxon>
        <taxon>Panagrolaimomorpha</taxon>
        <taxon>Panagrolaimoidea</taxon>
        <taxon>Panagrolaimidae</taxon>
        <taxon>Panagrolaimus</taxon>
    </lineage>
</organism>
<proteinExistence type="predicted"/>
<reference evidence="2" key="1">
    <citation type="submission" date="2022-11" db="UniProtKB">
        <authorList>
            <consortium name="WormBaseParasite"/>
        </authorList>
    </citation>
    <scope>IDENTIFICATION</scope>
</reference>
<evidence type="ECO:0000313" key="2">
    <source>
        <dbReference type="WBParaSite" id="PS1159_v2.g16052.t1"/>
    </source>
</evidence>
<protein>
    <submittedName>
        <fullName evidence="2">Uncharacterized protein</fullName>
    </submittedName>
</protein>
<dbReference type="Proteomes" id="UP000887580">
    <property type="component" value="Unplaced"/>
</dbReference>
<evidence type="ECO:0000313" key="1">
    <source>
        <dbReference type="Proteomes" id="UP000887580"/>
    </source>
</evidence>